<gene>
    <name evidence="2" type="ORF">FC84_GL001503</name>
</gene>
<dbReference type="Proteomes" id="UP000051813">
    <property type="component" value="Unassembled WGS sequence"/>
</dbReference>
<feature type="transmembrane region" description="Helical" evidence="1">
    <location>
        <begin position="71"/>
        <end position="88"/>
    </location>
</feature>
<dbReference type="AlphaFoldDB" id="A0A0R2BJ42"/>
<reference evidence="2 3" key="1">
    <citation type="journal article" date="2015" name="Genome Announc.">
        <title>Expanding the biotechnology potential of lactobacilli through comparative genomics of 213 strains and associated genera.</title>
        <authorList>
            <person name="Sun Z."/>
            <person name="Harris H.M."/>
            <person name="McCann A."/>
            <person name="Guo C."/>
            <person name="Argimon S."/>
            <person name="Zhang W."/>
            <person name="Yang X."/>
            <person name="Jeffery I.B."/>
            <person name="Cooney J.C."/>
            <person name="Kagawa T.F."/>
            <person name="Liu W."/>
            <person name="Song Y."/>
            <person name="Salvetti E."/>
            <person name="Wrobel A."/>
            <person name="Rasinkangas P."/>
            <person name="Parkhill J."/>
            <person name="Rea M.C."/>
            <person name="O'Sullivan O."/>
            <person name="Ritari J."/>
            <person name="Douillard F.P."/>
            <person name="Paul Ross R."/>
            <person name="Yang R."/>
            <person name="Briner A.E."/>
            <person name="Felis G.E."/>
            <person name="de Vos W.M."/>
            <person name="Barrangou R."/>
            <person name="Klaenhammer T.R."/>
            <person name="Caufield P.W."/>
            <person name="Cui Y."/>
            <person name="Zhang H."/>
            <person name="O'Toole P.W."/>
        </authorList>
    </citation>
    <scope>NUCLEOTIDE SEQUENCE [LARGE SCALE GENOMIC DNA]</scope>
    <source>
        <strain evidence="2 3">DSM 20335</strain>
    </source>
</reference>
<organism evidence="2 3">
    <name type="scientific">Lapidilactobacillus dextrinicus DSM 20335</name>
    <dbReference type="NCBI Taxonomy" id="1423738"/>
    <lineage>
        <taxon>Bacteria</taxon>
        <taxon>Bacillati</taxon>
        <taxon>Bacillota</taxon>
        <taxon>Bacilli</taxon>
        <taxon>Lactobacillales</taxon>
        <taxon>Lactobacillaceae</taxon>
        <taxon>Lapidilactobacillus</taxon>
    </lineage>
</organism>
<feature type="transmembrane region" description="Helical" evidence="1">
    <location>
        <begin position="94"/>
        <end position="111"/>
    </location>
</feature>
<sequence length="120" mass="14188">MDEWMKLTKKFFSKPVLLTILMVLVASFGLPLLSNFIGISKVHRIIYLFLLVNSLLSISISWLVRRFNLNILWLFFFPIVFAISIWWRFAKYNYWLAGIYLILSLIVYLLVPATKPIQED</sequence>
<keyword evidence="3" id="KW-1185">Reference proteome</keyword>
<evidence type="ECO:0008006" key="4">
    <source>
        <dbReference type="Google" id="ProtNLM"/>
    </source>
</evidence>
<keyword evidence="1" id="KW-1133">Transmembrane helix</keyword>
<feature type="transmembrane region" description="Helical" evidence="1">
    <location>
        <begin position="45"/>
        <end position="64"/>
    </location>
</feature>
<keyword evidence="1" id="KW-0812">Transmembrane</keyword>
<dbReference type="STRING" id="1423738.FC84_GL001503"/>
<evidence type="ECO:0000313" key="3">
    <source>
        <dbReference type="Proteomes" id="UP000051813"/>
    </source>
</evidence>
<keyword evidence="1" id="KW-0472">Membrane</keyword>
<dbReference type="PATRIC" id="fig|1423738.3.peg.1520"/>
<evidence type="ECO:0000256" key="1">
    <source>
        <dbReference type="SAM" id="Phobius"/>
    </source>
</evidence>
<protein>
    <recommendedName>
        <fullName evidence="4">Integral membrane protein</fullName>
    </recommendedName>
</protein>
<accession>A0A0R2BJ42</accession>
<proteinExistence type="predicted"/>
<feature type="transmembrane region" description="Helical" evidence="1">
    <location>
        <begin position="12"/>
        <end position="33"/>
    </location>
</feature>
<comment type="caution">
    <text evidence="2">The sequence shown here is derived from an EMBL/GenBank/DDBJ whole genome shotgun (WGS) entry which is preliminary data.</text>
</comment>
<evidence type="ECO:0000313" key="2">
    <source>
        <dbReference type="EMBL" id="KRM79329.1"/>
    </source>
</evidence>
<name>A0A0R2BJ42_9LACO</name>
<dbReference type="EMBL" id="AYYK01000004">
    <property type="protein sequence ID" value="KRM79329.1"/>
    <property type="molecule type" value="Genomic_DNA"/>
</dbReference>